<protein>
    <recommendedName>
        <fullName evidence="1">non-specific serine/threonine protein kinase</fullName>
        <ecNumber evidence="1">2.7.11.1</ecNumber>
    </recommendedName>
</protein>
<gene>
    <name evidence="18" type="ORF">LUZ62_012079</name>
</gene>
<keyword evidence="9 18" id="KW-0675">Receptor</keyword>
<dbReference type="PROSITE" id="PS00107">
    <property type="entry name" value="PROTEIN_KINASE_ATP"/>
    <property type="match status" value="1"/>
</dbReference>
<dbReference type="InterPro" id="IPR011009">
    <property type="entry name" value="Kinase-like_dom_sf"/>
</dbReference>
<dbReference type="PANTHER" id="PTHR47973">
    <property type="entry name" value="CYSTEINE-RICH RECEPTOR-LIKE PROTEIN KINASE 3"/>
    <property type="match status" value="1"/>
</dbReference>
<evidence type="ECO:0000313" key="18">
    <source>
        <dbReference type="EMBL" id="KAJ4731165.1"/>
    </source>
</evidence>
<organism evidence="18 19">
    <name type="scientific">Rhynchospora pubera</name>
    <dbReference type="NCBI Taxonomy" id="906938"/>
    <lineage>
        <taxon>Eukaryota</taxon>
        <taxon>Viridiplantae</taxon>
        <taxon>Streptophyta</taxon>
        <taxon>Embryophyta</taxon>
        <taxon>Tracheophyta</taxon>
        <taxon>Spermatophyta</taxon>
        <taxon>Magnoliopsida</taxon>
        <taxon>Liliopsida</taxon>
        <taxon>Poales</taxon>
        <taxon>Cyperaceae</taxon>
        <taxon>Cyperoideae</taxon>
        <taxon>Rhynchosporeae</taxon>
        <taxon>Rhynchospora</taxon>
    </lineage>
</organism>
<dbReference type="InterPro" id="IPR000719">
    <property type="entry name" value="Prot_kinase_dom"/>
</dbReference>
<dbReference type="Gene3D" id="3.30.430.20">
    <property type="entry name" value="Gnk2 domain, C-X8-C-X2-C motif"/>
    <property type="match status" value="2"/>
</dbReference>
<evidence type="ECO:0000256" key="3">
    <source>
        <dbReference type="ARBA" id="ARBA00022679"/>
    </source>
</evidence>
<keyword evidence="5" id="KW-0677">Repeat</keyword>
<feature type="domain" description="Protein kinase" evidence="16">
    <location>
        <begin position="350"/>
        <end position="626"/>
    </location>
</feature>
<feature type="domain" description="Gnk2-homologous" evidence="17">
    <location>
        <begin position="25"/>
        <end position="128"/>
    </location>
</feature>
<dbReference type="PROSITE" id="PS00108">
    <property type="entry name" value="PROTEIN_KINASE_ST"/>
    <property type="match status" value="1"/>
</dbReference>
<evidence type="ECO:0000313" key="19">
    <source>
        <dbReference type="Proteomes" id="UP001140206"/>
    </source>
</evidence>
<evidence type="ECO:0000256" key="12">
    <source>
        <dbReference type="ARBA" id="ARBA00048679"/>
    </source>
</evidence>
<comment type="catalytic activity">
    <reaction evidence="12">
        <text>L-seryl-[protein] + ATP = O-phospho-L-seryl-[protein] + ADP + H(+)</text>
        <dbReference type="Rhea" id="RHEA:17989"/>
        <dbReference type="Rhea" id="RHEA-COMP:9863"/>
        <dbReference type="Rhea" id="RHEA-COMP:11604"/>
        <dbReference type="ChEBI" id="CHEBI:15378"/>
        <dbReference type="ChEBI" id="CHEBI:29999"/>
        <dbReference type="ChEBI" id="CHEBI:30616"/>
        <dbReference type="ChEBI" id="CHEBI:83421"/>
        <dbReference type="ChEBI" id="CHEBI:456216"/>
        <dbReference type="EC" id="2.7.11.1"/>
    </reaction>
</comment>
<feature type="chain" id="PRO_5043473886" description="non-specific serine/threonine protein kinase" evidence="15">
    <location>
        <begin position="27"/>
        <end position="670"/>
    </location>
</feature>
<evidence type="ECO:0000256" key="4">
    <source>
        <dbReference type="ARBA" id="ARBA00022729"/>
    </source>
</evidence>
<dbReference type="InterPro" id="IPR008271">
    <property type="entry name" value="Ser/Thr_kinase_AS"/>
</dbReference>
<evidence type="ECO:0000256" key="8">
    <source>
        <dbReference type="ARBA" id="ARBA00022840"/>
    </source>
</evidence>
<keyword evidence="4 15" id="KW-0732">Signal</keyword>
<keyword evidence="10" id="KW-0325">Glycoprotein</keyword>
<keyword evidence="7 18" id="KW-0418">Kinase</keyword>
<comment type="catalytic activity">
    <reaction evidence="11">
        <text>L-threonyl-[protein] + ATP = O-phospho-L-threonyl-[protein] + ADP + H(+)</text>
        <dbReference type="Rhea" id="RHEA:46608"/>
        <dbReference type="Rhea" id="RHEA-COMP:11060"/>
        <dbReference type="Rhea" id="RHEA-COMP:11605"/>
        <dbReference type="ChEBI" id="CHEBI:15378"/>
        <dbReference type="ChEBI" id="CHEBI:30013"/>
        <dbReference type="ChEBI" id="CHEBI:30616"/>
        <dbReference type="ChEBI" id="CHEBI:61977"/>
        <dbReference type="ChEBI" id="CHEBI:456216"/>
        <dbReference type="EC" id="2.7.11.1"/>
    </reaction>
</comment>
<evidence type="ECO:0000256" key="14">
    <source>
        <dbReference type="SAM" id="Phobius"/>
    </source>
</evidence>
<dbReference type="InterPro" id="IPR052059">
    <property type="entry name" value="CR_Ser/Thr_kinase"/>
</dbReference>
<keyword evidence="14" id="KW-0812">Transmembrane</keyword>
<keyword evidence="19" id="KW-1185">Reference proteome</keyword>
<dbReference type="InterPro" id="IPR038408">
    <property type="entry name" value="GNK2_sf"/>
</dbReference>
<feature type="signal peptide" evidence="15">
    <location>
        <begin position="1"/>
        <end position="26"/>
    </location>
</feature>
<dbReference type="EC" id="2.7.11.1" evidence="1"/>
<dbReference type="Gene3D" id="3.30.200.20">
    <property type="entry name" value="Phosphorylase Kinase, domain 1"/>
    <property type="match status" value="1"/>
</dbReference>
<name>A0AAV8ALN4_9POAL</name>
<dbReference type="EMBL" id="JAMFTS010007451">
    <property type="protein sequence ID" value="KAJ4731165.1"/>
    <property type="molecule type" value="Genomic_DNA"/>
</dbReference>
<dbReference type="InterPro" id="IPR017441">
    <property type="entry name" value="Protein_kinase_ATP_BS"/>
</dbReference>
<evidence type="ECO:0000256" key="10">
    <source>
        <dbReference type="ARBA" id="ARBA00023180"/>
    </source>
</evidence>
<evidence type="ECO:0000256" key="6">
    <source>
        <dbReference type="ARBA" id="ARBA00022741"/>
    </source>
</evidence>
<comment type="caution">
    <text evidence="18">The sequence shown here is derived from an EMBL/GenBank/DDBJ whole genome shotgun (WGS) entry which is preliminary data.</text>
</comment>
<dbReference type="SMART" id="SM00220">
    <property type="entry name" value="S_TKc"/>
    <property type="match status" value="1"/>
</dbReference>
<evidence type="ECO:0000256" key="5">
    <source>
        <dbReference type="ARBA" id="ARBA00022737"/>
    </source>
</evidence>
<keyword evidence="2" id="KW-0723">Serine/threonine-protein kinase</keyword>
<dbReference type="PROSITE" id="PS51473">
    <property type="entry name" value="GNK2"/>
    <property type="match status" value="2"/>
</dbReference>
<dbReference type="SUPFAM" id="SSF56112">
    <property type="entry name" value="Protein kinase-like (PK-like)"/>
    <property type="match status" value="1"/>
</dbReference>
<dbReference type="Gene3D" id="1.10.510.10">
    <property type="entry name" value="Transferase(Phosphotransferase) domain 1"/>
    <property type="match status" value="1"/>
</dbReference>
<dbReference type="InterPro" id="IPR002902">
    <property type="entry name" value="GNK2"/>
</dbReference>
<evidence type="ECO:0000256" key="7">
    <source>
        <dbReference type="ARBA" id="ARBA00022777"/>
    </source>
</evidence>
<keyword evidence="8 13" id="KW-0067">ATP-binding</keyword>
<sequence length="670" mass="75680">MNGRFNFVLLFFYFIVVFPLGGKSDGNPLPISYCGGPTSNTFFDSNLNRDLFSRLNRSTVESGYSTAQVGQDGDELYGLAMCQPGMEKSDCVNCLNVANNAMVDKCPKMMNATILCDNCTLRYSNANFFSSLDDYSHCMPGVKNATGEDQKSKLNALVNSSMSILSKVAAFNRSEKYAVGKVNLNSSVTLYELVQCTRNLSNEQCLHCLSNFVKLLLLPNCSSGSLGGRILGQSCYLRFETNQFFPVINEEIPDLTDSPTPGPPPSTPARKYILMYVITSIVLVLIVSFSIFGMIKIRRVRRANAVLKTPPHDLENDENGIIGSFEIEQNTRIEPVQYSLATLQAVTENFSERKKLGGGAFGQVFQGIIDGEKVAIKKFQEDSVPSNRLLELGKEVWLLAPLCHRNLVKLLGFCIEAGHYILVYEFIENKDLGRHLKDSSLRQSLDWETRRRIIEEIAHGLCYLHYESRNKKRIIHCDLKAENILLDERNVVKIGDFGLSRILKANKTHESSRVTVGTPGYIAPELWPPTPMYSPEADVYSFGVLLLELITKWTVFAYEGFLTHDVWEHWKCNAMLEMIDPYIVDDCSEDEALRFTQIGLLCVQGDRQKRPDMKNVVNMLRGGALLHEPSYPGYYPAERQQQKKTWLSRIINFELVHEVLVKNSFFLKNK</sequence>
<keyword evidence="14" id="KW-0472">Membrane</keyword>
<dbReference type="PROSITE" id="PS50011">
    <property type="entry name" value="PROTEIN_KINASE_DOM"/>
    <property type="match status" value="1"/>
</dbReference>
<evidence type="ECO:0000256" key="15">
    <source>
        <dbReference type="SAM" id="SignalP"/>
    </source>
</evidence>
<feature type="domain" description="Gnk2-homologous" evidence="17">
    <location>
        <begin position="133"/>
        <end position="244"/>
    </location>
</feature>
<feature type="binding site" evidence="13">
    <location>
        <position position="378"/>
    </location>
    <ligand>
        <name>ATP</name>
        <dbReference type="ChEBI" id="CHEBI:30616"/>
    </ligand>
</feature>
<dbReference type="Pfam" id="PF01657">
    <property type="entry name" value="Stress-antifung"/>
    <property type="match status" value="2"/>
</dbReference>
<feature type="transmembrane region" description="Helical" evidence="14">
    <location>
        <begin position="273"/>
        <end position="295"/>
    </location>
</feature>
<evidence type="ECO:0000256" key="9">
    <source>
        <dbReference type="ARBA" id="ARBA00023170"/>
    </source>
</evidence>
<dbReference type="Pfam" id="PF00069">
    <property type="entry name" value="Pkinase"/>
    <property type="match status" value="1"/>
</dbReference>
<evidence type="ECO:0000259" key="16">
    <source>
        <dbReference type="PROSITE" id="PS50011"/>
    </source>
</evidence>
<accession>A0AAV8ALN4</accession>
<evidence type="ECO:0000256" key="11">
    <source>
        <dbReference type="ARBA" id="ARBA00047899"/>
    </source>
</evidence>
<dbReference type="GO" id="GO:0005524">
    <property type="term" value="F:ATP binding"/>
    <property type="evidence" value="ECO:0007669"/>
    <property type="project" value="UniProtKB-UniRule"/>
</dbReference>
<dbReference type="GO" id="GO:0004674">
    <property type="term" value="F:protein serine/threonine kinase activity"/>
    <property type="evidence" value="ECO:0007669"/>
    <property type="project" value="UniProtKB-KW"/>
</dbReference>
<dbReference type="FunFam" id="1.10.510.10:FF:001023">
    <property type="entry name" value="Os07g0541700 protein"/>
    <property type="match status" value="1"/>
</dbReference>
<dbReference type="CDD" id="cd23509">
    <property type="entry name" value="Gnk2-like"/>
    <property type="match status" value="2"/>
</dbReference>
<keyword evidence="14" id="KW-1133">Transmembrane helix</keyword>
<proteinExistence type="predicted"/>
<reference evidence="18" key="1">
    <citation type="submission" date="2022-08" db="EMBL/GenBank/DDBJ databases">
        <authorList>
            <person name="Marques A."/>
        </authorList>
    </citation>
    <scope>NUCLEOTIDE SEQUENCE</scope>
    <source>
        <strain evidence="18">RhyPub2mFocal</strain>
        <tissue evidence="18">Leaves</tissue>
    </source>
</reference>
<dbReference type="AlphaFoldDB" id="A0AAV8ALN4"/>
<evidence type="ECO:0000259" key="17">
    <source>
        <dbReference type="PROSITE" id="PS51473"/>
    </source>
</evidence>
<evidence type="ECO:0000256" key="1">
    <source>
        <dbReference type="ARBA" id="ARBA00012513"/>
    </source>
</evidence>
<dbReference type="Proteomes" id="UP001140206">
    <property type="component" value="Unassembled WGS sequence"/>
</dbReference>
<evidence type="ECO:0000256" key="2">
    <source>
        <dbReference type="ARBA" id="ARBA00022527"/>
    </source>
</evidence>
<evidence type="ECO:0000256" key="13">
    <source>
        <dbReference type="PROSITE-ProRule" id="PRU10141"/>
    </source>
</evidence>
<keyword evidence="3" id="KW-0808">Transferase</keyword>
<keyword evidence="6 13" id="KW-0547">Nucleotide-binding</keyword>